<dbReference type="NCBIfam" id="TIGR01549">
    <property type="entry name" value="HAD-SF-IA-v1"/>
    <property type="match status" value="1"/>
</dbReference>
<dbReference type="InterPro" id="IPR050155">
    <property type="entry name" value="HAD-like_hydrolase_sf"/>
</dbReference>
<dbReference type="RefSeq" id="WP_109720441.1">
    <property type="nucleotide sequence ID" value="NZ_QEQK01000008.1"/>
</dbReference>
<evidence type="ECO:0008006" key="3">
    <source>
        <dbReference type="Google" id="ProtNLM"/>
    </source>
</evidence>
<keyword evidence="2" id="KW-1185">Reference proteome</keyword>
<organism evidence="1 2">
    <name type="scientific">Abyssibacter profundi</name>
    <dbReference type="NCBI Taxonomy" id="2182787"/>
    <lineage>
        <taxon>Bacteria</taxon>
        <taxon>Pseudomonadati</taxon>
        <taxon>Pseudomonadota</taxon>
        <taxon>Gammaproteobacteria</taxon>
        <taxon>Chromatiales</taxon>
        <taxon>Oceanococcaceae</taxon>
        <taxon>Abyssibacter</taxon>
    </lineage>
</organism>
<protein>
    <recommendedName>
        <fullName evidence="3">HAD family hydrolase</fullName>
    </recommendedName>
</protein>
<dbReference type="EMBL" id="QEQK01000008">
    <property type="protein sequence ID" value="PWN55831.1"/>
    <property type="molecule type" value="Genomic_DNA"/>
</dbReference>
<reference evidence="1 2" key="1">
    <citation type="submission" date="2018-05" db="EMBL/GenBank/DDBJ databases">
        <title>Abyssibacter profundi OUC007T gen. nov., sp. nov, a marine bacterium isolated from seawater of the Mariana Trench.</title>
        <authorList>
            <person name="Zhou S."/>
        </authorList>
    </citation>
    <scope>NUCLEOTIDE SEQUENCE [LARGE SCALE GENOMIC DNA]</scope>
    <source>
        <strain evidence="1 2">OUC007</strain>
    </source>
</reference>
<dbReference type="InterPro" id="IPR023198">
    <property type="entry name" value="PGP-like_dom2"/>
</dbReference>
<dbReference type="AlphaFoldDB" id="A0A363UK87"/>
<dbReference type="PANTHER" id="PTHR43434:SF24">
    <property type="entry name" value="HYDROLASE-RELATED"/>
    <property type="match status" value="1"/>
</dbReference>
<dbReference type="GO" id="GO:0008967">
    <property type="term" value="F:phosphoglycolate phosphatase activity"/>
    <property type="evidence" value="ECO:0007669"/>
    <property type="project" value="TreeGrafter"/>
</dbReference>
<evidence type="ECO:0000313" key="2">
    <source>
        <dbReference type="Proteomes" id="UP000251800"/>
    </source>
</evidence>
<dbReference type="Proteomes" id="UP000251800">
    <property type="component" value="Unassembled WGS sequence"/>
</dbReference>
<dbReference type="InterPro" id="IPR036412">
    <property type="entry name" value="HAD-like_sf"/>
</dbReference>
<dbReference type="InterPro" id="IPR006439">
    <property type="entry name" value="HAD-SF_hydro_IA"/>
</dbReference>
<dbReference type="GO" id="GO:0006281">
    <property type="term" value="P:DNA repair"/>
    <property type="evidence" value="ECO:0007669"/>
    <property type="project" value="TreeGrafter"/>
</dbReference>
<dbReference type="InterPro" id="IPR041492">
    <property type="entry name" value="HAD_2"/>
</dbReference>
<dbReference type="SUPFAM" id="SSF56784">
    <property type="entry name" value="HAD-like"/>
    <property type="match status" value="1"/>
</dbReference>
<gene>
    <name evidence="1" type="ORF">DEH80_10450</name>
</gene>
<dbReference type="GO" id="GO:0005829">
    <property type="term" value="C:cytosol"/>
    <property type="evidence" value="ECO:0007669"/>
    <property type="project" value="TreeGrafter"/>
</dbReference>
<comment type="caution">
    <text evidence="1">The sequence shown here is derived from an EMBL/GenBank/DDBJ whole genome shotgun (WGS) entry which is preliminary data.</text>
</comment>
<dbReference type="InterPro" id="IPR023214">
    <property type="entry name" value="HAD_sf"/>
</dbReference>
<name>A0A363UK87_9GAMM</name>
<dbReference type="Gene3D" id="3.40.50.1000">
    <property type="entry name" value="HAD superfamily/HAD-like"/>
    <property type="match status" value="1"/>
</dbReference>
<dbReference type="Gene3D" id="1.10.150.240">
    <property type="entry name" value="Putative phosphatase, domain 2"/>
    <property type="match status" value="1"/>
</dbReference>
<proteinExistence type="predicted"/>
<dbReference type="OrthoDB" id="9782449at2"/>
<dbReference type="SFLD" id="SFLDS00003">
    <property type="entry name" value="Haloacid_Dehalogenase"/>
    <property type="match status" value="1"/>
</dbReference>
<accession>A0A363UK87</accession>
<evidence type="ECO:0000313" key="1">
    <source>
        <dbReference type="EMBL" id="PWN55831.1"/>
    </source>
</evidence>
<dbReference type="PANTHER" id="PTHR43434">
    <property type="entry name" value="PHOSPHOGLYCOLATE PHOSPHATASE"/>
    <property type="match status" value="1"/>
</dbReference>
<dbReference type="Pfam" id="PF13419">
    <property type="entry name" value="HAD_2"/>
    <property type="match status" value="1"/>
</dbReference>
<sequence length="221" mass="24329">MSRRFDLIVFDWDGTLSDSTGRIVDAMQDAISELGLPQRQNHEIATLIGLGLWEALAVLFPEHSREQLEPQLLAYQRRRGPAGFEQAPLFPQVEATLSQLAGEGVTLAVATGKGRQGLETALDASGLRHFFQATRTVDEAPSKPAPDMLEELLWETDTPAERALMIGDSEYDLAMARNARVASVGVLCGVHDAQTLRRCEPLGLLPHVAELPAWLDSTRYR</sequence>
<dbReference type="SFLD" id="SFLDG01129">
    <property type="entry name" value="C1.5:_HAD__Beta-PGM__Phosphata"/>
    <property type="match status" value="1"/>
</dbReference>